<keyword evidence="4" id="KW-0804">Transcription</keyword>
<keyword evidence="5" id="KW-0539">Nucleus</keyword>
<dbReference type="AlphaFoldDB" id="A0A395H7T1"/>
<dbReference type="CDD" id="cd00067">
    <property type="entry name" value="GAL4"/>
    <property type="match status" value="1"/>
</dbReference>
<dbReference type="RefSeq" id="XP_025578013.1">
    <property type="nucleotide sequence ID" value="XM_025718864.1"/>
</dbReference>
<dbReference type="InterPro" id="IPR036864">
    <property type="entry name" value="Zn2-C6_fun-type_DNA-bd_sf"/>
</dbReference>
<keyword evidence="9" id="KW-1185">Reference proteome</keyword>
<feature type="region of interest" description="Disordered" evidence="6">
    <location>
        <begin position="1"/>
        <end position="26"/>
    </location>
</feature>
<dbReference type="PROSITE" id="PS50048">
    <property type="entry name" value="ZN2_CY6_FUNGAL_2"/>
    <property type="match status" value="1"/>
</dbReference>
<evidence type="ECO:0000256" key="6">
    <source>
        <dbReference type="SAM" id="MobiDB-lite"/>
    </source>
</evidence>
<proteinExistence type="predicted"/>
<dbReference type="OrthoDB" id="2740448at2759"/>
<evidence type="ECO:0000256" key="5">
    <source>
        <dbReference type="ARBA" id="ARBA00023242"/>
    </source>
</evidence>
<reference evidence="8 9" key="1">
    <citation type="submission" date="2018-02" db="EMBL/GenBank/DDBJ databases">
        <title>The genomes of Aspergillus section Nigri reveals drivers in fungal speciation.</title>
        <authorList>
            <consortium name="DOE Joint Genome Institute"/>
            <person name="Vesth T.C."/>
            <person name="Nybo J."/>
            <person name="Theobald S."/>
            <person name="Brandl J."/>
            <person name="Frisvad J.C."/>
            <person name="Nielsen K.F."/>
            <person name="Lyhne E.K."/>
            <person name="Kogle M.E."/>
            <person name="Kuo A."/>
            <person name="Riley R."/>
            <person name="Clum A."/>
            <person name="Nolan M."/>
            <person name="Lipzen A."/>
            <person name="Salamov A."/>
            <person name="Henrissat B."/>
            <person name="Wiebenga A."/>
            <person name="De vries R.P."/>
            <person name="Grigoriev I.V."/>
            <person name="Mortensen U.H."/>
            <person name="Andersen M.R."/>
            <person name="Baker S.E."/>
        </authorList>
    </citation>
    <scope>NUCLEOTIDE SEQUENCE [LARGE SCALE GENOMIC DNA]</scope>
    <source>
        <strain evidence="8 9">CBS 121593</strain>
    </source>
</reference>
<gene>
    <name evidence="8" type="ORF">BO80DRAFT_422629</name>
</gene>
<sequence length="442" mass="48642">MARGNRRRAEEEEPAEPVGPKPPNAPLKLRLTCDRCMSLKVRCDKRKPSCERCAAAGAECIYSPFRWRAKSATGPLSARPENPATTWNRSLAALPEDLLGNVGPEDWTSDIPRLLASHDWRELLLEAETGEQPTGFDASWMEVHPKSVARNNVNDGDGDCDGDGDGSGVESIQLTELFPTHRRDGSRQDEQRVGLSSLLDSNLDYRRDRPSEALVFLERPPRSVQLEAESPCSPTCRCITLAFTALYNTFYSEASSRGPNACDNAVKVNRIAVQHLHQFISCNCGICVRDPTALFLATTLTPKILARYNAMFTAVVACQSPGGPDSPWEPGPSPDLAFVAAIQVDDLPLDRISEKRMKVQFLLCEVQKLSRVLTLLRTRAVRRDELPVEALYQCLSQTLNRMTSSMTEYCVGESPTLDVSTPSSSRPASAYGGNGARSRMAL</sequence>
<dbReference type="EMBL" id="KZ824426">
    <property type="protein sequence ID" value="RAL03686.1"/>
    <property type="molecule type" value="Genomic_DNA"/>
</dbReference>
<dbReference type="Gene3D" id="4.10.240.10">
    <property type="entry name" value="Zn(2)-C6 fungal-type DNA-binding domain"/>
    <property type="match status" value="1"/>
</dbReference>
<dbReference type="PANTHER" id="PTHR31069">
    <property type="entry name" value="OLEATE-ACTIVATED TRANSCRIPTION FACTOR 1-RELATED"/>
    <property type="match status" value="1"/>
</dbReference>
<dbReference type="PRINTS" id="PR00755">
    <property type="entry name" value="AFLATOXINBRP"/>
</dbReference>
<dbReference type="GO" id="GO:0009893">
    <property type="term" value="P:positive regulation of metabolic process"/>
    <property type="evidence" value="ECO:0007669"/>
    <property type="project" value="UniProtKB-ARBA"/>
</dbReference>
<evidence type="ECO:0000259" key="7">
    <source>
        <dbReference type="PROSITE" id="PS50048"/>
    </source>
</evidence>
<dbReference type="SMART" id="SM00066">
    <property type="entry name" value="GAL4"/>
    <property type="match status" value="1"/>
</dbReference>
<dbReference type="GO" id="GO:0045122">
    <property type="term" value="P:aflatoxin biosynthetic process"/>
    <property type="evidence" value="ECO:0007669"/>
    <property type="project" value="InterPro"/>
</dbReference>
<organism evidence="8 9">
    <name type="scientific">Aspergillus ibericus CBS 121593</name>
    <dbReference type="NCBI Taxonomy" id="1448316"/>
    <lineage>
        <taxon>Eukaryota</taxon>
        <taxon>Fungi</taxon>
        <taxon>Dikarya</taxon>
        <taxon>Ascomycota</taxon>
        <taxon>Pezizomycotina</taxon>
        <taxon>Eurotiomycetes</taxon>
        <taxon>Eurotiomycetidae</taxon>
        <taxon>Eurotiales</taxon>
        <taxon>Aspergillaceae</taxon>
        <taxon>Aspergillus</taxon>
        <taxon>Aspergillus subgen. Circumdati</taxon>
    </lineage>
</organism>
<dbReference type="Proteomes" id="UP000249402">
    <property type="component" value="Unassembled WGS sequence"/>
</dbReference>
<protein>
    <recommendedName>
        <fullName evidence="7">Zn(2)-C6 fungal-type domain-containing protein</fullName>
    </recommendedName>
</protein>
<dbReference type="GO" id="GO:0008270">
    <property type="term" value="F:zinc ion binding"/>
    <property type="evidence" value="ECO:0007669"/>
    <property type="project" value="InterPro"/>
</dbReference>
<dbReference type="InterPro" id="IPR050675">
    <property type="entry name" value="OAF3"/>
</dbReference>
<dbReference type="PANTHER" id="PTHR31069:SF32">
    <property type="entry name" value="ARGININE METABOLISM REGULATION PROTEIN II"/>
    <property type="match status" value="1"/>
</dbReference>
<dbReference type="GO" id="GO:0003677">
    <property type="term" value="F:DNA binding"/>
    <property type="evidence" value="ECO:0007669"/>
    <property type="project" value="UniProtKB-KW"/>
</dbReference>
<dbReference type="InterPro" id="IPR013700">
    <property type="entry name" value="AflR"/>
</dbReference>
<evidence type="ECO:0000313" key="9">
    <source>
        <dbReference type="Proteomes" id="UP000249402"/>
    </source>
</evidence>
<dbReference type="Pfam" id="PF08493">
    <property type="entry name" value="AflR"/>
    <property type="match status" value="1"/>
</dbReference>
<feature type="domain" description="Zn(2)-C6 fungal-type" evidence="7">
    <location>
        <begin position="32"/>
        <end position="62"/>
    </location>
</feature>
<evidence type="ECO:0000256" key="1">
    <source>
        <dbReference type="ARBA" id="ARBA00022723"/>
    </source>
</evidence>
<keyword evidence="1" id="KW-0479">Metal-binding</keyword>
<dbReference type="SUPFAM" id="SSF57701">
    <property type="entry name" value="Zn2/Cys6 DNA-binding domain"/>
    <property type="match status" value="1"/>
</dbReference>
<name>A0A395H7T1_9EURO</name>
<evidence type="ECO:0000256" key="2">
    <source>
        <dbReference type="ARBA" id="ARBA00023015"/>
    </source>
</evidence>
<dbReference type="GeneID" id="37223729"/>
<dbReference type="Pfam" id="PF00172">
    <property type="entry name" value="Zn_clus"/>
    <property type="match status" value="1"/>
</dbReference>
<feature type="region of interest" description="Disordered" evidence="6">
    <location>
        <begin position="413"/>
        <end position="442"/>
    </location>
</feature>
<dbReference type="GO" id="GO:0000981">
    <property type="term" value="F:DNA-binding transcription factor activity, RNA polymerase II-specific"/>
    <property type="evidence" value="ECO:0007669"/>
    <property type="project" value="InterPro"/>
</dbReference>
<feature type="compositionally biased region" description="Polar residues" evidence="6">
    <location>
        <begin position="417"/>
        <end position="427"/>
    </location>
</feature>
<dbReference type="GO" id="GO:0005634">
    <property type="term" value="C:nucleus"/>
    <property type="evidence" value="ECO:0007669"/>
    <property type="project" value="InterPro"/>
</dbReference>
<dbReference type="VEuPathDB" id="FungiDB:BO80DRAFT_422629"/>
<keyword evidence="2" id="KW-0805">Transcription regulation</keyword>
<evidence type="ECO:0000313" key="8">
    <source>
        <dbReference type="EMBL" id="RAL03686.1"/>
    </source>
</evidence>
<keyword evidence="3" id="KW-0238">DNA-binding</keyword>
<dbReference type="STRING" id="1448316.A0A395H7T1"/>
<dbReference type="InterPro" id="IPR001138">
    <property type="entry name" value="Zn2Cys6_DnaBD"/>
</dbReference>
<evidence type="ECO:0000256" key="3">
    <source>
        <dbReference type="ARBA" id="ARBA00023125"/>
    </source>
</evidence>
<evidence type="ECO:0000256" key="4">
    <source>
        <dbReference type="ARBA" id="ARBA00023163"/>
    </source>
</evidence>
<accession>A0A395H7T1</accession>